<dbReference type="AlphaFoldDB" id="H2ZBI1"/>
<protein>
    <submittedName>
        <fullName evidence="1">Uncharacterized protein</fullName>
    </submittedName>
</protein>
<proteinExistence type="predicted"/>
<organism evidence="1 2">
    <name type="scientific">Ciona savignyi</name>
    <name type="common">Pacific transparent sea squirt</name>
    <dbReference type="NCBI Taxonomy" id="51511"/>
    <lineage>
        <taxon>Eukaryota</taxon>
        <taxon>Metazoa</taxon>
        <taxon>Chordata</taxon>
        <taxon>Tunicata</taxon>
        <taxon>Ascidiacea</taxon>
        <taxon>Phlebobranchia</taxon>
        <taxon>Cionidae</taxon>
        <taxon>Ciona</taxon>
    </lineage>
</organism>
<evidence type="ECO:0000313" key="2">
    <source>
        <dbReference type="Proteomes" id="UP000007875"/>
    </source>
</evidence>
<accession>H2ZBI1</accession>
<keyword evidence="2" id="KW-1185">Reference proteome</keyword>
<dbReference type="Ensembl" id="ENSCSAVT00000015120.1">
    <property type="protein sequence ID" value="ENSCSAVP00000014946.1"/>
    <property type="gene ID" value="ENSCSAVG00000008756.1"/>
</dbReference>
<evidence type="ECO:0000313" key="1">
    <source>
        <dbReference type="Ensembl" id="ENSCSAVP00000014946.1"/>
    </source>
</evidence>
<dbReference type="InParanoid" id="H2ZBI1"/>
<reference evidence="1" key="3">
    <citation type="submission" date="2025-09" db="UniProtKB">
        <authorList>
            <consortium name="Ensembl"/>
        </authorList>
    </citation>
    <scope>IDENTIFICATION</scope>
</reference>
<dbReference type="Proteomes" id="UP000007875">
    <property type="component" value="Unassembled WGS sequence"/>
</dbReference>
<reference evidence="2" key="1">
    <citation type="submission" date="2003-08" db="EMBL/GenBank/DDBJ databases">
        <authorList>
            <person name="Birren B."/>
            <person name="Nusbaum C."/>
            <person name="Abebe A."/>
            <person name="Abouelleil A."/>
            <person name="Adekoya E."/>
            <person name="Ait-zahra M."/>
            <person name="Allen N."/>
            <person name="Allen T."/>
            <person name="An P."/>
            <person name="Anderson M."/>
            <person name="Anderson S."/>
            <person name="Arachchi H."/>
            <person name="Armbruster J."/>
            <person name="Bachantsang P."/>
            <person name="Baldwin J."/>
            <person name="Barry A."/>
            <person name="Bayul T."/>
            <person name="Blitshsteyn B."/>
            <person name="Bloom T."/>
            <person name="Blye J."/>
            <person name="Boguslavskiy L."/>
            <person name="Borowsky M."/>
            <person name="Boukhgalter B."/>
            <person name="Brunache A."/>
            <person name="Butler J."/>
            <person name="Calixte N."/>
            <person name="Calvo S."/>
            <person name="Camarata J."/>
            <person name="Campo K."/>
            <person name="Chang J."/>
            <person name="Cheshatsang Y."/>
            <person name="Citroen M."/>
            <person name="Collymore A."/>
            <person name="Considine T."/>
            <person name="Cook A."/>
            <person name="Cooke P."/>
            <person name="Corum B."/>
            <person name="Cuomo C."/>
            <person name="David R."/>
            <person name="Dawoe T."/>
            <person name="Degray S."/>
            <person name="Dodge S."/>
            <person name="Dooley K."/>
            <person name="Dorje P."/>
            <person name="Dorjee K."/>
            <person name="Dorris L."/>
            <person name="Duffey N."/>
            <person name="Dupes A."/>
            <person name="Elkins T."/>
            <person name="Engels R."/>
            <person name="Erickson J."/>
            <person name="Farina A."/>
            <person name="Faro S."/>
            <person name="Ferreira P."/>
            <person name="Fischer H."/>
            <person name="Fitzgerald M."/>
            <person name="Foley K."/>
            <person name="Gage D."/>
            <person name="Galagan J."/>
            <person name="Gearin G."/>
            <person name="Gnerre S."/>
            <person name="Gnirke A."/>
            <person name="Goyette A."/>
            <person name="Graham J."/>
            <person name="Grandbois E."/>
            <person name="Gyaltsen K."/>
            <person name="Hafez N."/>
            <person name="Hagopian D."/>
            <person name="Hagos B."/>
            <person name="Hall J."/>
            <person name="Hatcher B."/>
            <person name="Heller A."/>
            <person name="Higgins H."/>
            <person name="Honan T."/>
            <person name="Horn A."/>
            <person name="Houde N."/>
            <person name="Hughes L."/>
            <person name="Hulme W."/>
            <person name="Husby E."/>
            <person name="Iliev I."/>
            <person name="Jaffe D."/>
            <person name="Jones C."/>
            <person name="Kamal M."/>
            <person name="Kamat A."/>
            <person name="Kamvysselis M."/>
            <person name="Karlsson E."/>
            <person name="Kells C."/>
            <person name="Kieu A."/>
            <person name="Kisner P."/>
            <person name="Kodira C."/>
            <person name="Kulbokas E."/>
            <person name="Labutti K."/>
            <person name="Lama D."/>
            <person name="Landers T."/>
            <person name="Leger J."/>
            <person name="Levine S."/>
            <person name="Lewis D."/>
            <person name="Lewis T."/>
            <person name="Lindblad-toh K."/>
            <person name="Liu X."/>
            <person name="Lokyitsang T."/>
            <person name="Lokyitsang Y."/>
            <person name="Lucien O."/>
            <person name="Lui A."/>
            <person name="Ma L.J."/>
            <person name="Mabbitt R."/>
            <person name="Macdonald J."/>
            <person name="Maclean C."/>
            <person name="Major J."/>
            <person name="Manning J."/>
            <person name="Marabella R."/>
            <person name="Maru K."/>
            <person name="Matthews C."/>
            <person name="Mauceli E."/>
            <person name="Mccarthy M."/>
            <person name="Mcdonough S."/>
            <person name="Mcghee T."/>
            <person name="Meldrim J."/>
            <person name="Meneus L."/>
            <person name="Mesirov J."/>
            <person name="Mihalev A."/>
            <person name="Mihova T."/>
            <person name="Mikkelsen T."/>
            <person name="Mlenga V."/>
            <person name="Moru K."/>
            <person name="Mozes J."/>
            <person name="Mulrain L."/>
            <person name="Munson G."/>
            <person name="Naylor J."/>
            <person name="Newes C."/>
            <person name="Nguyen C."/>
            <person name="Nguyen N."/>
            <person name="Nguyen T."/>
            <person name="Nicol R."/>
            <person name="Nielsen C."/>
            <person name="Nizzari M."/>
            <person name="Norbu C."/>
            <person name="Norbu N."/>
            <person name="O'donnell P."/>
            <person name="Okoawo O."/>
            <person name="O'leary S."/>
            <person name="Omotosho B."/>
            <person name="O'neill K."/>
            <person name="Osman S."/>
            <person name="Parker S."/>
            <person name="Perrin D."/>
            <person name="Phunkhang P."/>
            <person name="Piqani B."/>
            <person name="Purcell S."/>
            <person name="Rachupka T."/>
            <person name="Ramasamy U."/>
            <person name="Rameau R."/>
            <person name="Ray V."/>
            <person name="Raymond C."/>
            <person name="Retta R."/>
            <person name="Richardson S."/>
            <person name="Rise C."/>
            <person name="Rodriguez J."/>
            <person name="Rogers J."/>
            <person name="Rogov P."/>
            <person name="Rutman M."/>
            <person name="Schupbach R."/>
            <person name="Seaman C."/>
            <person name="Settipalli S."/>
            <person name="Sharpe T."/>
            <person name="Sheridan J."/>
            <person name="Sherpa N."/>
            <person name="Shi J."/>
            <person name="Smirnov S."/>
            <person name="Smith C."/>
            <person name="Sougnez C."/>
            <person name="Spencer B."/>
            <person name="Stalker J."/>
            <person name="Stange-thomann N."/>
            <person name="Stavropoulos S."/>
            <person name="Stetson K."/>
            <person name="Stone C."/>
            <person name="Stone S."/>
            <person name="Stubbs M."/>
            <person name="Talamas J."/>
            <person name="Tchuinga P."/>
            <person name="Tenzing P."/>
            <person name="Tesfaye S."/>
            <person name="Theodore J."/>
            <person name="Thoulutsang Y."/>
            <person name="Topham K."/>
            <person name="Towey S."/>
            <person name="Tsamla T."/>
            <person name="Tsomo N."/>
            <person name="Vallee D."/>
            <person name="Vassiliev H."/>
            <person name="Venkataraman V."/>
            <person name="Vinson J."/>
            <person name="Vo A."/>
            <person name="Wade C."/>
            <person name="Wang S."/>
            <person name="Wangchuk T."/>
            <person name="Wangdi T."/>
            <person name="Whittaker C."/>
            <person name="Wilkinson J."/>
            <person name="Wu Y."/>
            <person name="Wyman D."/>
            <person name="Yadav S."/>
            <person name="Yang S."/>
            <person name="Yang X."/>
            <person name="Yeager S."/>
            <person name="Yee E."/>
            <person name="Young G."/>
            <person name="Zainoun J."/>
            <person name="Zembeck L."/>
            <person name="Zimmer A."/>
            <person name="Zody M."/>
            <person name="Lander E."/>
        </authorList>
    </citation>
    <scope>NUCLEOTIDE SEQUENCE [LARGE SCALE GENOMIC DNA]</scope>
</reference>
<name>H2ZBI1_CIOSA</name>
<reference evidence="1" key="2">
    <citation type="submission" date="2025-08" db="UniProtKB">
        <authorList>
            <consortium name="Ensembl"/>
        </authorList>
    </citation>
    <scope>IDENTIFICATION</scope>
</reference>
<sequence length="140" mass="16326">MARQLLNEPYYSSMQIKLVENTASHLGMQIHHLNELVTVFISNMFKLDQEPQDLRDICARVISMGKCCSDSELKDRLPENIYDVVTEPNGHCYICGKSLFWTMFVKCPESFTQVELNQQHMLHYLAYYCSLYCMNEGEIL</sequence>
<dbReference type="HOGENOM" id="CLU_1834459_0_0_1"/>